<keyword evidence="3 10" id="KW-0285">Flavoprotein</keyword>
<dbReference type="PANTHER" id="PTHR42803:SF1">
    <property type="entry name" value="BROAD-SPECIFICITY LINEAR ACYL-COA DEHYDROGENASE FADE5"/>
    <property type="match status" value="1"/>
</dbReference>
<dbReference type="PANTHER" id="PTHR42803">
    <property type="entry name" value="ACYL-COA DEHYDROGENASE"/>
    <property type="match status" value="1"/>
</dbReference>
<keyword evidence="16" id="KW-1185">Reference proteome</keyword>
<dbReference type="EC" id="1.3.99.41" evidence="8"/>
<evidence type="ECO:0000256" key="9">
    <source>
        <dbReference type="ARBA" id="ARBA00069043"/>
    </source>
</evidence>
<keyword evidence="5 10" id="KW-0560">Oxidoreductase</keyword>
<evidence type="ECO:0000256" key="6">
    <source>
        <dbReference type="ARBA" id="ARBA00051388"/>
    </source>
</evidence>
<gene>
    <name evidence="15" type="ORF">GCM10009332_13200</name>
</gene>
<reference evidence="15" key="1">
    <citation type="journal article" date="2014" name="Int. J. Syst. Evol. Microbiol.">
        <title>Complete genome sequence of Corynebacterium casei LMG S-19264T (=DSM 44701T), isolated from a smear-ripened cheese.</title>
        <authorList>
            <consortium name="US DOE Joint Genome Institute (JGI-PGF)"/>
            <person name="Walter F."/>
            <person name="Albersmeier A."/>
            <person name="Kalinowski J."/>
            <person name="Ruckert C."/>
        </authorList>
    </citation>
    <scope>NUCLEOTIDE SEQUENCE</scope>
    <source>
        <strain evidence="15">JCM 30804</strain>
    </source>
</reference>
<comment type="cofactor">
    <cofactor evidence="1 10">
        <name>FAD</name>
        <dbReference type="ChEBI" id="CHEBI:57692"/>
    </cofactor>
</comment>
<evidence type="ECO:0000313" key="15">
    <source>
        <dbReference type="EMBL" id="GGI77237.1"/>
    </source>
</evidence>
<dbReference type="Gene3D" id="2.40.110.10">
    <property type="entry name" value="Butyryl-CoA Dehydrogenase, subunit A, domain 2"/>
    <property type="match status" value="1"/>
</dbReference>
<evidence type="ECO:0000259" key="12">
    <source>
        <dbReference type="Pfam" id="PF02770"/>
    </source>
</evidence>
<dbReference type="Pfam" id="PF02771">
    <property type="entry name" value="Acyl-CoA_dh_N"/>
    <property type="match status" value="1"/>
</dbReference>
<comment type="function">
    <text evidence="7">Involved in the assimilation of dimethylsulphoniopropionate (DMSP), an important compound in the fixation of carbon in marine phytoplankton, by mediating the conversion of 3-(methylthio)propanoyl-CoA (MMPA-CoA) to 3-(methylthio)acryloyl-CoA (MTA-CoA).</text>
</comment>
<feature type="domain" description="Acyl-CoA dehydrogenase/oxidase C-terminal" evidence="11">
    <location>
        <begin position="282"/>
        <end position="449"/>
    </location>
</feature>
<dbReference type="Gene3D" id="1.10.540.10">
    <property type="entry name" value="Acyl-CoA dehydrogenase/oxidase, N-terminal domain"/>
    <property type="match status" value="1"/>
</dbReference>
<comment type="similarity">
    <text evidence="2 10">Belongs to the acyl-CoA dehydrogenase family.</text>
</comment>
<dbReference type="AlphaFoldDB" id="A0A917N8S1"/>
<evidence type="ECO:0000256" key="10">
    <source>
        <dbReference type="RuleBase" id="RU362125"/>
    </source>
</evidence>
<protein>
    <recommendedName>
        <fullName evidence="9">3-methylmercaptopropionyl-CoA dehydrogenase</fullName>
        <ecNumber evidence="8">1.3.99.41</ecNumber>
    </recommendedName>
</protein>
<feature type="domain" description="Acetyl-CoA dehydrogenase-like C-terminal" evidence="14">
    <location>
        <begin position="467"/>
        <end position="590"/>
    </location>
</feature>
<evidence type="ECO:0000256" key="5">
    <source>
        <dbReference type="ARBA" id="ARBA00023002"/>
    </source>
</evidence>
<dbReference type="InterPro" id="IPR052166">
    <property type="entry name" value="Diverse_Acyl-CoA_DH"/>
</dbReference>
<dbReference type="RefSeq" id="WP_188919057.1">
    <property type="nucleotide sequence ID" value="NZ_BMPZ01000002.1"/>
</dbReference>
<dbReference type="InterPro" id="IPR013786">
    <property type="entry name" value="AcylCoA_DH/ox_N"/>
</dbReference>
<dbReference type="Proteomes" id="UP000613743">
    <property type="component" value="Unassembled WGS sequence"/>
</dbReference>
<dbReference type="Pfam" id="PF00441">
    <property type="entry name" value="Acyl-CoA_dh_1"/>
    <property type="match status" value="1"/>
</dbReference>
<evidence type="ECO:0000259" key="11">
    <source>
        <dbReference type="Pfam" id="PF00441"/>
    </source>
</evidence>
<dbReference type="EMBL" id="BMPZ01000002">
    <property type="protein sequence ID" value="GGI77237.1"/>
    <property type="molecule type" value="Genomic_DNA"/>
</dbReference>
<dbReference type="InterPro" id="IPR025878">
    <property type="entry name" value="Acyl-CoA_dh-like_C_dom"/>
</dbReference>
<dbReference type="Gene3D" id="1.20.140.10">
    <property type="entry name" value="Butyryl-CoA Dehydrogenase, subunit A, domain 3"/>
    <property type="match status" value="1"/>
</dbReference>
<dbReference type="SUPFAM" id="SSF56645">
    <property type="entry name" value="Acyl-CoA dehydrogenase NM domain-like"/>
    <property type="match status" value="1"/>
</dbReference>
<sequence>MPTYQAPLRDFQFILDEMLNIYEQQHLEGFEQVDADLVDAIFQGMADFATKIMLPLNSSGDAQGCKIEDGQVTTPQGFQQAYKQFVEDGWATLTCDPEYGGQGLPEVVGTFVTEIQAATNMAFAMYPGLTHGAYSAIHAHGSAKLKRKYLPKLVSGEWTGTMNLTESHAGTDLALLRTKAEPCGEDVFAISGEKIFISSGDHDLAENIIHLVLARLPGAPSGVKGISLFAVPKFWVNEDGSLGENTGVQASALEHKMGIHGNSTCVMVFDGAKGELVGEAHQGLRAMFTMMNQARLGVGMQGLAQSDISYQNALAYAQDRLQGRALSGVQQPKLVADPILVHGDVRRMLLAQKSFNEGARALVGQQALWIDQAERHQDKALRQQASLLAALFTPVVKGFITDQGFKACVDAQQVFGGHGYVHEWGMEQFVRDARIAMIYEGTNGVQALDLVGRKIMGDQGAALMTWAEQAKQFIEESRTEPQMEKYSQTLIKNLGDLEKATQYLAKHAPSKPDVLGSASMAYMQLLGITSLTLMWARMAKLALRALASQTQEHDFYQSKLKTADFYMSYWAIQTRGLVVQIESSAEQICEYDAALF</sequence>
<comment type="catalytic activity">
    <reaction evidence="6">
        <text>3-(methylsulfanyl)propanoyl-CoA + oxidized [electron-transfer flavoprotein] + H(+) = 3-(methylsulfanyl)acryloyl-CoA + reduced [electron-transfer flavoprotein]</text>
        <dbReference type="Rhea" id="RHEA:52612"/>
        <dbReference type="Rhea" id="RHEA-COMP:10685"/>
        <dbReference type="Rhea" id="RHEA-COMP:10686"/>
        <dbReference type="ChEBI" id="CHEBI:15378"/>
        <dbReference type="ChEBI" id="CHEBI:57692"/>
        <dbReference type="ChEBI" id="CHEBI:58307"/>
        <dbReference type="ChEBI" id="CHEBI:82815"/>
        <dbReference type="ChEBI" id="CHEBI:84994"/>
        <dbReference type="EC" id="1.3.99.41"/>
    </reaction>
    <physiologicalReaction direction="left-to-right" evidence="6">
        <dbReference type="Rhea" id="RHEA:52613"/>
    </physiologicalReaction>
</comment>
<dbReference type="InterPro" id="IPR009075">
    <property type="entry name" value="AcylCo_DH/oxidase_C"/>
</dbReference>
<dbReference type="GO" id="GO:0016627">
    <property type="term" value="F:oxidoreductase activity, acting on the CH-CH group of donors"/>
    <property type="evidence" value="ECO:0007669"/>
    <property type="project" value="InterPro"/>
</dbReference>
<evidence type="ECO:0000256" key="8">
    <source>
        <dbReference type="ARBA" id="ARBA00066694"/>
    </source>
</evidence>
<reference evidence="15" key="2">
    <citation type="submission" date="2020-09" db="EMBL/GenBank/DDBJ databases">
        <authorList>
            <person name="Sun Q."/>
            <person name="Ohkuma M."/>
        </authorList>
    </citation>
    <scope>NUCLEOTIDE SEQUENCE</scope>
    <source>
        <strain evidence="15">JCM 30804</strain>
    </source>
</reference>
<dbReference type="InterPro" id="IPR009100">
    <property type="entry name" value="AcylCoA_DH/oxidase_NM_dom_sf"/>
</dbReference>
<feature type="domain" description="Acyl-CoA dehydrogenase/oxidase N-terminal" evidence="13">
    <location>
        <begin position="79"/>
        <end position="157"/>
    </location>
</feature>
<dbReference type="InterPro" id="IPR046373">
    <property type="entry name" value="Acyl-CoA_Oxase/DH_mid-dom_sf"/>
</dbReference>
<evidence type="ECO:0000256" key="1">
    <source>
        <dbReference type="ARBA" id="ARBA00001974"/>
    </source>
</evidence>
<proteinExistence type="inferred from homology"/>
<feature type="domain" description="Acyl-CoA oxidase/dehydrogenase middle" evidence="12">
    <location>
        <begin position="162"/>
        <end position="270"/>
    </location>
</feature>
<evidence type="ECO:0000256" key="3">
    <source>
        <dbReference type="ARBA" id="ARBA00022630"/>
    </source>
</evidence>
<keyword evidence="4 10" id="KW-0274">FAD</keyword>
<accession>A0A917N8S1</accession>
<dbReference type="InterPro" id="IPR037069">
    <property type="entry name" value="AcylCoA_DH/ox_N_sf"/>
</dbReference>
<dbReference type="Pfam" id="PF02770">
    <property type="entry name" value="Acyl-CoA_dh_M"/>
    <property type="match status" value="1"/>
</dbReference>
<evidence type="ECO:0000259" key="14">
    <source>
        <dbReference type="Pfam" id="PF12806"/>
    </source>
</evidence>
<name>A0A917N8S1_9GAMM</name>
<dbReference type="SUPFAM" id="SSF47203">
    <property type="entry name" value="Acyl-CoA dehydrogenase C-terminal domain-like"/>
    <property type="match status" value="1"/>
</dbReference>
<evidence type="ECO:0000313" key="16">
    <source>
        <dbReference type="Proteomes" id="UP000613743"/>
    </source>
</evidence>
<dbReference type="FunFam" id="2.40.110.10:FF:000031">
    <property type="entry name" value="Acyl-CoA dehydrogenase, putative"/>
    <property type="match status" value="1"/>
</dbReference>
<dbReference type="GO" id="GO:0050660">
    <property type="term" value="F:flavin adenine dinucleotide binding"/>
    <property type="evidence" value="ECO:0007669"/>
    <property type="project" value="InterPro"/>
</dbReference>
<dbReference type="InterPro" id="IPR036250">
    <property type="entry name" value="AcylCo_DH-like_C"/>
</dbReference>
<comment type="caution">
    <text evidence="15">The sequence shown here is derived from an EMBL/GenBank/DDBJ whole genome shotgun (WGS) entry which is preliminary data.</text>
</comment>
<organism evidence="15 16">
    <name type="scientific">Shewanella gelidii</name>
    <dbReference type="NCBI Taxonomy" id="1642821"/>
    <lineage>
        <taxon>Bacteria</taxon>
        <taxon>Pseudomonadati</taxon>
        <taxon>Pseudomonadota</taxon>
        <taxon>Gammaproteobacteria</taxon>
        <taxon>Alteromonadales</taxon>
        <taxon>Shewanellaceae</taxon>
        <taxon>Shewanella</taxon>
    </lineage>
</organism>
<evidence type="ECO:0000256" key="4">
    <source>
        <dbReference type="ARBA" id="ARBA00022827"/>
    </source>
</evidence>
<evidence type="ECO:0000259" key="13">
    <source>
        <dbReference type="Pfam" id="PF02771"/>
    </source>
</evidence>
<dbReference type="InterPro" id="IPR006091">
    <property type="entry name" value="Acyl-CoA_Oxase/DH_mid-dom"/>
</dbReference>
<dbReference type="Pfam" id="PF12806">
    <property type="entry name" value="Acyl-CoA_dh_C"/>
    <property type="match status" value="1"/>
</dbReference>
<evidence type="ECO:0000256" key="7">
    <source>
        <dbReference type="ARBA" id="ARBA00058683"/>
    </source>
</evidence>
<evidence type="ECO:0000256" key="2">
    <source>
        <dbReference type="ARBA" id="ARBA00009347"/>
    </source>
</evidence>